<reference evidence="2" key="1">
    <citation type="submission" date="2022-07" db="EMBL/GenBank/DDBJ databases">
        <title>Genome analysis of Parmales, a sister group of diatoms, reveals the evolutionary specialization of diatoms from phago-mixotrophs to photoautotrophs.</title>
        <authorList>
            <person name="Ban H."/>
            <person name="Sato S."/>
            <person name="Yoshikawa S."/>
            <person name="Kazumasa Y."/>
            <person name="Nakamura Y."/>
            <person name="Ichinomiya M."/>
            <person name="Saitoh K."/>
            <person name="Sato N."/>
            <person name="Blanc-Mathieu R."/>
            <person name="Endo H."/>
            <person name="Kuwata A."/>
            <person name="Ogata H."/>
        </authorList>
    </citation>
    <scope>NUCLEOTIDE SEQUENCE</scope>
</reference>
<feature type="region of interest" description="Disordered" evidence="1">
    <location>
        <begin position="167"/>
        <end position="214"/>
    </location>
</feature>
<feature type="compositionally biased region" description="Basic and acidic residues" evidence="1">
    <location>
        <begin position="170"/>
        <end position="179"/>
    </location>
</feature>
<organism evidence="2 3">
    <name type="scientific">Triparma retinervis</name>
    <dbReference type="NCBI Taxonomy" id="2557542"/>
    <lineage>
        <taxon>Eukaryota</taxon>
        <taxon>Sar</taxon>
        <taxon>Stramenopiles</taxon>
        <taxon>Ochrophyta</taxon>
        <taxon>Bolidophyceae</taxon>
        <taxon>Parmales</taxon>
        <taxon>Triparmaceae</taxon>
        <taxon>Triparma</taxon>
    </lineage>
</organism>
<feature type="region of interest" description="Disordered" evidence="1">
    <location>
        <begin position="60"/>
        <end position="92"/>
    </location>
</feature>
<feature type="region of interest" description="Disordered" evidence="1">
    <location>
        <begin position="23"/>
        <end position="42"/>
    </location>
</feature>
<evidence type="ECO:0000256" key="1">
    <source>
        <dbReference type="SAM" id="MobiDB-lite"/>
    </source>
</evidence>
<accession>A0A9W7FDX0</accession>
<dbReference type="AlphaFoldDB" id="A0A9W7FDX0"/>
<proteinExistence type="predicted"/>
<protein>
    <submittedName>
        <fullName evidence="2">Uncharacterized protein</fullName>
    </submittedName>
</protein>
<keyword evidence="3" id="KW-1185">Reference proteome</keyword>
<dbReference type="OrthoDB" id="10462027at2759"/>
<name>A0A9W7FDX0_9STRA</name>
<feature type="region of interest" description="Disordered" evidence="1">
    <location>
        <begin position="129"/>
        <end position="149"/>
    </location>
</feature>
<gene>
    <name evidence="2" type="ORF">TrRE_jg11748</name>
</gene>
<dbReference type="Proteomes" id="UP001165082">
    <property type="component" value="Unassembled WGS sequence"/>
</dbReference>
<comment type="caution">
    <text evidence="2">The sequence shown here is derived from an EMBL/GenBank/DDBJ whole genome shotgun (WGS) entry which is preliminary data.</text>
</comment>
<evidence type="ECO:0000313" key="3">
    <source>
        <dbReference type="Proteomes" id="UP001165082"/>
    </source>
</evidence>
<sequence>MATTQSIIPGPDDVLFALSKLQQGSSSEARPSAKSLLKSLQVDHPDWKISHQRLVKILKKERESRENSQTVSNAPTPSPSPSANIFSPNSRARITKVDSPVASKNVLKSRLRPKAALSFVYGKARKMRTPTTKPQSYCPYETAEGETNDPTFVPLEAGETLESEPWIRASESEEGKMKTSPEVVVVKDKKKKQKASTSTSTSTPTPTPPSPPTVARTIVSELIKEESKPLAASSPAADDFVDASVREGSMTVQENTSCFSAFTQQSQAKGKCSVM</sequence>
<dbReference type="EMBL" id="BRXZ01000373">
    <property type="protein sequence ID" value="GMI10408.1"/>
    <property type="molecule type" value="Genomic_DNA"/>
</dbReference>
<evidence type="ECO:0000313" key="2">
    <source>
        <dbReference type="EMBL" id="GMI10408.1"/>
    </source>
</evidence>